<sequence>MSEPNLRAGRTTSFRRGFTLIELLVVIAIIAVLVALLLPAVQQAREAARKTQCKNHLKQQGLALHNYHDAFTAFPPGVVSRLADPNWTLPAGNCTAAPDDLGPGWSFFTRMLPFLEQGTFANTIDMNLPLTAPVNAKARNTNVTVFRCPTDPGPTAISIYDCGNPPSVTATPTVMTDASSTSFVGVLGGAKTGGDPLYGCYEHQPFNGMFHRNVAVRMRDITDGTSSTIGIAERHSGFVRSAWSGIVAGQEVLFNFDMRPMQYNPSLAPCQNWRPTITAVVAHSRQSAFNDPTGSPGGFVTPHIGSGNFLLMDGSVRALNANIDKQVMWALCTRNNGEVIGDF</sequence>
<dbReference type="Pfam" id="PF07963">
    <property type="entry name" value="N_methyl"/>
    <property type="match status" value="1"/>
</dbReference>
<dbReference type="SUPFAM" id="SSF54523">
    <property type="entry name" value="Pili subunits"/>
    <property type="match status" value="1"/>
</dbReference>
<feature type="domain" description="DUF1559" evidence="2">
    <location>
        <begin position="42"/>
        <end position="326"/>
    </location>
</feature>
<name>A0A517SFV8_9PLAN</name>
<feature type="transmembrane region" description="Helical" evidence="1">
    <location>
        <begin position="20"/>
        <end position="41"/>
    </location>
</feature>
<evidence type="ECO:0000313" key="4">
    <source>
        <dbReference type="Proteomes" id="UP000315700"/>
    </source>
</evidence>
<dbReference type="Proteomes" id="UP000315700">
    <property type="component" value="Chromosome"/>
</dbReference>
<organism evidence="3 4">
    <name type="scientific">Caulifigura coniformis</name>
    <dbReference type="NCBI Taxonomy" id="2527983"/>
    <lineage>
        <taxon>Bacteria</taxon>
        <taxon>Pseudomonadati</taxon>
        <taxon>Planctomycetota</taxon>
        <taxon>Planctomycetia</taxon>
        <taxon>Planctomycetales</taxon>
        <taxon>Planctomycetaceae</taxon>
        <taxon>Caulifigura</taxon>
    </lineage>
</organism>
<gene>
    <name evidence="3" type="ORF">Pan44_30440</name>
</gene>
<proteinExistence type="predicted"/>
<evidence type="ECO:0000256" key="1">
    <source>
        <dbReference type="SAM" id="Phobius"/>
    </source>
</evidence>
<dbReference type="InParanoid" id="A0A517SFV8"/>
<dbReference type="InterPro" id="IPR011453">
    <property type="entry name" value="DUF1559"/>
</dbReference>
<keyword evidence="4" id="KW-1185">Reference proteome</keyword>
<dbReference type="NCBIfam" id="TIGR04294">
    <property type="entry name" value="pre_pil_HX9DG"/>
    <property type="match status" value="1"/>
</dbReference>
<dbReference type="OrthoDB" id="255848at2"/>
<dbReference type="InterPro" id="IPR027558">
    <property type="entry name" value="Pre_pil_HX9DG_C"/>
</dbReference>
<keyword evidence="1" id="KW-1133">Transmembrane helix</keyword>
<reference evidence="3 4" key="1">
    <citation type="submission" date="2019-02" db="EMBL/GenBank/DDBJ databases">
        <title>Deep-cultivation of Planctomycetes and their phenomic and genomic characterization uncovers novel biology.</title>
        <authorList>
            <person name="Wiegand S."/>
            <person name="Jogler M."/>
            <person name="Boedeker C."/>
            <person name="Pinto D."/>
            <person name="Vollmers J."/>
            <person name="Rivas-Marin E."/>
            <person name="Kohn T."/>
            <person name="Peeters S.H."/>
            <person name="Heuer A."/>
            <person name="Rast P."/>
            <person name="Oberbeckmann S."/>
            <person name="Bunk B."/>
            <person name="Jeske O."/>
            <person name="Meyerdierks A."/>
            <person name="Storesund J.E."/>
            <person name="Kallscheuer N."/>
            <person name="Luecker S."/>
            <person name="Lage O.M."/>
            <person name="Pohl T."/>
            <person name="Merkel B.J."/>
            <person name="Hornburger P."/>
            <person name="Mueller R.-W."/>
            <person name="Bruemmer F."/>
            <person name="Labrenz M."/>
            <person name="Spormann A.M."/>
            <person name="Op den Camp H."/>
            <person name="Overmann J."/>
            <person name="Amann R."/>
            <person name="Jetten M.S.M."/>
            <person name="Mascher T."/>
            <person name="Medema M.H."/>
            <person name="Devos D.P."/>
            <person name="Kaster A.-K."/>
            <person name="Ovreas L."/>
            <person name="Rohde M."/>
            <person name="Galperin M.Y."/>
            <person name="Jogler C."/>
        </authorList>
    </citation>
    <scope>NUCLEOTIDE SEQUENCE [LARGE SCALE GENOMIC DNA]</scope>
    <source>
        <strain evidence="3 4">Pan44</strain>
    </source>
</reference>
<dbReference type="KEGG" id="ccos:Pan44_30440"/>
<dbReference type="PANTHER" id="PTHR30093">
    <property type="entry name" value="GENERAL SECRETION PATHWAY PROTEIN G"/>
    <property type="match status" value="1"/>
</dbReference>
<dbReference type="RefSeq" id="WP_145030805.1">
    <property type="nucleotide sequence ID" value="NZ_CP036271.1"/>
</dbReference>
<dbReference type="PROSITE" id="PS00409">
    <property type="entry name" value="PROKAR_NTER_METHYL"/>
    <property type="match status" value="1"/>
</dbReference>
<evidence type="ECO:0000313" key="3">
    <source>
        <dbReference type="EMBL" id="QDT55003.1"/>
    </source>
</evidence>
<keyword evidence="1" id="KW-0472">Membrane</keyword>
<dbReference type="NCBIfam" id="TIGR02532">
    <property type="entry name" value="IV_pilin_GFxxxE"/>
    <property type="match status" value="1"/>
</dbReference>
<dbReference type="EMBL" id="CP036271">
    <property type="protein sequence ID" value="QDT55003.1"/>
    <property type="molecule type" value="Genomic_DNA"/>
</dbReference>
<dbReference type="AlphaFoldDB" id="A0A517SFV8"/>
<accession>A0A517SFV8</accession>
<evidence type="ECO:0000259" key="2">
    <source>
        <dbReference type="Pfam" id="PF07596"/>
    </source>
</evidence>
<dbReference type="InterPro" id="IPR045584">
    <property type="entry name" value="Pilin-like"/>
</dbReference>
<dbReference type="PANTHER" id="PTHR30093:SF2">
    <property type="entry name" value="TYPE II SECRETION SYSTEM PROTEIN H"/>
    <property type="match status" value="1"/>
</dbReference>
<dbReference type="Gene3D" id="3.30.700.10">
    <property type="entry name" value="Glycoprotein, Type 4 Pilin"/>
    <property type="match status" value="1"/>
</dbReference>
<dbReference type="Pfam" id="PF07596">
    <property type="entry name" value="SBP_bac_10"/>
    <property type="match status" value="1"/>
</dbReference>
<keyword evidence="1" id="KW-0812">Transmembrane</keyword>
<protein>
    <submittedName>
        <fullName evidence="3">Putative major pilin subunit</fullName>
    </submittedName>
</protein>
<dbReference type="InterPro" id="IPR012902">
    <property type="entry name" value="N_methyl_site"/>
</dbReference>